<dbReference type="InterPro" id="IPR050964">
    <property type="entry name" value="Striated_Muscle_Regulatory"/>
</dbReference>
<organism evidence="8 9">
    <name type="scientific">Streptomyces griseoviridis</name>
    <dbReference type="NCBI Taxonomy" id="45398"/>
    <lineage>
        <taxon>Bacteria</taxon>
        <taxon>Bacillati</taxon>
        <taxon>Actinomycetota</taxon>
        <taxon>Actinomycetes</taxon>
        <taxon>Kitasatosporales</taxon>
        <taxon>Streptomycetaceae</taxon>
        <taxon>Streptomyces</taxon>
    </lineage>
</organism>
<reference evidence="8" key="1">
    <citation type="journal article" date="2014" name="Int. J. Syst. Evol. Microbiol.">
        <title>Complete genome sequence of Corynebacterium casei LMG S-19264T (=DSM 44701T), isolated from a smear-ripened cheese.</title>
        <authorList>
            <consortium name="US DOE Joint Genome Institute (JGI-PGF)"/>
            <person name="Walter F."/>
            <person name="Albersmeier A."/>
            <person name="Kalinowski J."/>
            <person name="Ruckert C."/>
        </authorList>
    </citation>
    <scope>NUCLEOTIDE SEQUENCE</scope>
    <source>
        <strain evidence="8">JCM 4234</strain>
    </source>
</reference>
<dbReference type="Pfam" id="PF00754">
    <property type="entry name" value="F5_F8_type_C"/>
    <property type="match status" value="1"/>
</dbReference>
<evidence type="ECO:0000259" key="6">
    <source>
        <dbReference type="PROSITE" id="PS50022"/>
    </source>
</evidence>
<feature type="region of interest" description="Disordered" evidence="4">
    <location>
        <begin position="347"/>
        <end position="381"/>
    </location>
</feature>
<reference evidence="8" key="2">
    <citation type="submission" date="2020-09" db="EMBL/GenBank/DDBJ databases">
        <authorList>
            <person name="Sun Q."/>
            <person name="Ohkuma M."/>
        </authorList>
    </citation>
    <scope>NUCLEOTIDE SEQUENCE</scope>
    <source>
        <strain evidence="8">JCM 4234</strain>
    </source>
</reference>
<dbReference type="Proteomes" id="UP000653493">
    <property type="component" value="Unassembled WGS sequence"/>
</dbReference>
<evidence type="ECO:0000256" key="2">
    <source>
        <dbReference type="ARBA" id="ARBA00023295"/>
    </source>
</evidence>
<dbReference type="PANTHER" id="PTHR13817:SF166">
    <property type="entry name" value="NEURONAL IGCAM-RELATED"/>
    <property type="match status" value="1"/>
</dbReference>
<keyword evidence="5" id="KW-0732">Signal</keyword>
<evidence type="ECO:0000256" key="1">
    <source>
        <dbReference type="ARBA" id="ARBA00022737"/>
    </source>
</evidence>
<keyword evidence="9" id="KW-1185">Reference proteome</keyword>
<name>A0A918GPY5_STRGD</name>
<evidence type="ECO:0008006" key="10">
    <source>
        <dbReference type="Google" id="ProtNLM"/>
    </source>
</evidence>
<keyword evidence="3" id="KW-0119">Carbohydrate metabolism</keyword>
<dbReference type="GO" id="GO:0000272">
    <property type="term" value="P:polysaccharide catabolic process"/>
    <property type="evidence" value="ECO:0007669"/>
    <property type="project" value="UniProtKB-KW"/>
</dbReference>
<dbReference type="PROSITE" id="PS50022">
    <property type="entry name" value="FA58C_3"/>
    <property type="match status" value="1"/>
</dbReference>
<dbReference type="InterPro" id="IPR000421">
    <property type="entry name" value="FA58C"/>
</dbReference>
<feature type="chain" id="PRO_5037182645" description="Fibronectin type III domain-containing protein" evidence="5">
    <location>
        <begin position="41"/>
        <end position="797"/>
    </location>
</feature>
<gene>
    <name evidence="8" type="ORF">GCM10010238_48370</name>
</gene>
<dbReference type="InterPro" id="IPR036116">
    <property type="entry name" value="FN3_sf"/>
</dbReference>
<evidence type="ECO:0000259" key="7">
    <source>
        <dbReference type="PROSITE" id="PS50853"/>
    </source>
</evidence>
<dbReference type="CDD" id="cd00063">
    <property type="entry name" value="FN3"/>
    <property type="match status" value="2"/>
</dbReference>
<dbReference type="Pfam" id="PF00041">
    <property type="entry name" value="fn3"/>
    <property type="match status" value="1"/>
</dbReference>
<keyword evidence="3" id="KW-0624">Polysaccharide degradation</keyword>
<keyword evidence="1" id="KW-0677">Repeat</keyword>
<feature type="domain" description="Fibronectin type-III" evidence="7">
    <location>
        <begin position="440"/>
        <end position="529"/>
    </location>
</feature>
<evidence type="ECO:0000313" key="8">
    <source>
        <dbReference type="EMBL" id="GGS53281.1"/>
    </source>
</evidence>
<protein>
    <recommendedName>
        <fullName evidence="10">Fibronectin type III domain-containing protein</fullName>
    </recommendedName>
</protein>
<evidence type="ECO:0000256" key="3">
    <source>
        <dbReference type="ARBA" id="ARBA00023326"/>
    </source>
</evidence>
<dbReference type="InterPro" id="IPR013783">
    <property type="entry name" value="Ig-like_fold"/>
</dbReference>
<dbReference type="AlphaFoldDB" id="A0A918GPY5"/>
<dbReference type="SUPFAM" id="SSF49785">
    <property type="entry name" value="Galactose-binding domain-like"/>
    <property type="match status" value="2"/>
</dbReference>
<dbReference type="SUPFAM" id="SSF49265">
    <property type="entry name" value="Fibronectin type III"/>
    <property type="match status" value="2"/>
</dbReference>
<evidence type="ECO:0000256" key="5">
    <source>
        <dbReference type="SAM" id="SignalP"/>
    </source>
</evidence>
<dbReference type="PROSITE" id="PS50853">
    <property type="entry name" value="FN3"/>
    <property type="match status" value="2"/>
</dbReference>
<evidence type="ECO:0000256" key="4">
    <source>
        <dbReference type="SAM" id="MobiDB-lite"/>
    </source>
</evidence>
<comment type="caution">
    <text evidence="8">The sequence shown here is derived from an EMBL/GenBank/DDBJ whole genome shotgun (WGS) entry which is preliminary data.</text>
</comment>
<feature type="domain" description="F5/8 type C" evidence="6">
    <location>
        <begin position="280"/>
        <end position="428"/>
    </location>
</feature>
<evidence type="ECO:0000313" key="9">
    <source>
        <dbReference type="Proteomes" id="UP000653493"/>
    </source>
</evidence>
<accession>A0A918GPY5</accession>
<dbReference type="InterPro" id="IPR008979">
    <property type="entry name" value="Galactose-bd-like_sf"/>
</dbReference>
<dbReference type="PANTHER" id="PTHR13817">
    <property type="entry name" value="TITIN"/>
    <property type="match status" value="1"/>
</dbReference>
<dbReference type="SMART" id="SM00060">
    <property type="entry name" value="FN3"/>
    <property type="match status" value="2"/>
</dbReference>
<dbReference type="Gene3D" id="2.60.40.10">
    <property type="entry name" value="Immunoglobulins"/>
    <property type="match status" value="2"/>
</dbReference>
<dbReference type="InterPro" id="IPR003961">
    <property type="entry name" value="FN3_dom"/>
</dbReference>
<keyword evidence="2" id="KW-0378">Hydrolase</keyword>
<dbReference type="Gene3D" id="2.60.120.260">
    <property type="entry name" value="Galactose-binding domain-like"/>
    <property type="match status" value="2"/>
</dbReference>
<feature type="signal peptide" evidence="5">
    <location>
        <begin position="1"/>
        <end position="40"/>
    </location>
</feature>
<dbReference type="GO" id="GO:0016798">
    <property type="term" value="F:hydrolase activity, acting on glycosyl bonds"/>
    <property type="evidence" value="ECO:0007669"/>
    <property type="project" value="UniProtKB-KW"/>
</dbReference>
<keyword evidence="2" id="KW-0326">Glycosidase</keyword>
<proteinExistence type="predicted"/>
<feature type="domain" description="Fibronectin type-III" evidence="7">
    <location>
        <begin position="195"/>
        <end position="292"/>
    </location>
</feature>
<sequence length="797" mass="87734">MRFSPAGSGSRYTPVRPWTAALLTGAVGATLLTATTPVHADEATATVTTAPDPGTDITGNGGKITAQYAETGAESESKLIDDDVRTKYFTIRSAMWVQYQSTTAATIDRYTLTSANDAPDRDPKDWTLQGSLDGSTWTVIDTRSNQTFSARNQTRGFSVTPGTAYTHYRLVVSKTNGSSDSQLAEWELWAGGNGVPAAPSKLTATLDGDGARLDWTDNSSYDTGYAESGFQIERSVAGGPFEPLATAGADVRSYTDAALRSDTSYSYRVRAVGAGNGLSEYSNTAGVAVGMFDITDLPGTVTDQYTTGGAEGREKAADNSPYSKYLTSHATTWLQYQPANSSRLTGYTVTSANDSPDRDPRNWTLRGSADGSTWTDLDTRSGESFSGRYQKKSYTLTTDRSFRYFRLDVTANNGAGQTQLAEWELLGTGNPYSQVDAPEAPSGLSVKAVSGDQAVLDWSDNSRLEQSFRVERSLNGTDWDWSRVVPNSTTAYTDLGLTGGTTYYYRLRAENAGGRSAYTAPVKVTTPPSGMPATWQEHWLEHVQLLTKVHENEDVAIYFDDDMDRSQTWLNDYVTKLWKYTKQNYGSFSNPQLAAIFHKGKYGGGHPSTVFDASHDYRNVIDIGLGDWKETDSQARNVTSHEIAHVVEFSAYGVNGSPAFDLWGDSKWAEIYQYDAYLGAGLTADAESWYDKAIVKTDNFPRANTAWFRDWFLPIWRDHGKGEALDAFFRLTAEQFTQHNGSYVRDMNMGEFIHFWSGAAGVDLRKQAETAFGWTDEYETQLEQARLDFPDVPYTHS</sequence>
<dbReference type="EMBL" id="BMSL01000017">
    <property type="protein sequence ID" value="GGS53281.1"/>
    <property type="molecule type" value="Genomic_DNA"/>
</dbReference>